<dbReference type="InterPro" id="IPR016035">
    <property type="entry name" value="Acyl_Trfase/lysoPLipase"/>
</dbReference>
<feature type="short sequence motif" description="GXGXXG" evidence="4">
    <location>
        <begin position="15"/>
        <end position="20"/>
    </location>
</feature>
<gene>
    <name evidence="6" type="ordered locus">Hden_2716</name>
</gene>
<dbReference type="PANTHER" id="PTHR14226">
    <property type="entry name" value="NEUROPATHY TARGET ESTERASE/SWISS CHEESE D.MELANOGASTER"/>
    <property type="match status" value="1"/>
</dbReference>
<evidence type="ECO:0000256" key="1">
    <source>
        <dbReference type="ARBA" id="ARBA00022801"/>
    </source>
</evidence>
<dbReference type="AlphaFoldDB" id="D8JTW4"/>
<dbReference type="InterPro" id="IPR050301">
    <property type="entry name" value="NTE"/>
</dbReference>
<dbReference type="RefSeq" id="WP_013216671.1">
    <property type="nucleotide sequence ID" value="NC_014313.1"/>
</dbReference>
<dbReference type="PROSITE" id="PS51635">
    <property type="entry name" value="PNPLA"/>
    <property type="match status" value="1"/>
</dbReference>
<dbReference type="EMBL" id="CP002083">
    <property type="protein sequence ID" value="ADJ24512.1"/>
    <property type="molecule type" value="Genomic_DNA"/>
</dbReference>
<evidence type="ECO:0000256" key="3">
    <source>
        <dbReference type="ARBA" id="ARBA00023098"/>
    </source>
</evidence>
<dbReference type="eggNOG" id="COG1752">
    <property type="taxonomic scope" value="Bacteria"/>
</dbReference>
<organism evidence="6 7">
    <name type="scientific">Hyphomicrobium denitrificans (strain ATCC 51888 / DSM 1869 / NCIMB 11706 / TK 0415)</name>
    <dbReference type="NCBI Taxonomy" id="582899"/>
    <lineage>
        <taxon>Bacteria</taxon>
        <taxon>Pseudomonadati</taxon>
        <taxon>Pseudomonadota</taxon>
        <taxon>Alphaproteobacteria</taxon>
        <taxon>Hyphomicrobiales</taxon>
        <taxon>Hyphomicrobiaceae</taxon>
        <taxon>Hyphomicrobium</taxon>
    </lineage>
</organism>
<dbReference type="GO" id="GO:0016042">
    <property type="term" value="P:lipid catabolic process"/>
    <property type="evidence" value="ECO:0007669"/>
    <property type="project" value="UniProtKB-UniRule"/>
</dbReference>
<feature type="active site" description="Nucleophile" evidence="4">
    <location>
        <position position="48"/>
    </location>
</feature>
<feature type="domain" description="PNPLA" evidence="5">
    <location>
        <begin position="11"/>
        <end position="224"/>
    </location>
</feature>
<dbReference type="Gene3D" id="3.40.1090.10">
    <property type="entry name" value="Cytosolic phospholipase A2 catalytic domain"/>
    <property type="match status" value="1"/>
</dbReference>
<dbReference type="CDD" id="cd07209">
    <property type="entry name" value="Pat_hypo_Ecoli_Z1214_like"/>
    <property type="match status" value="1"/>
</dbReference>
<keyword evidence="7" id="KW-1185">Reference proteome</keyword>
<dbReference type="SUPFAM" id="SSF52151">
    <property type="entry name" value="FabD/lysophospholipase-like"/>
    <property type="match status" value="1"/>
</dbReference>
<dbReference type="Proteomes" id="UP000002033">
    <property type="component" value="Chromosome"/>
</dbReference>
<keyword evidence="3 4" id="KW-0443">Lipid metabolism</keyword>
<evidence type="ECO:0000256" key="4">
    <source>
        <dbReference type="PROSITE-ProRule" id="PRU01161"/>
    </source>
</evidence>
<dbReference type="KEGG" id="hdn:Hden_2716"/>
<sequence length="384" mass="42259">MNENTAATLGLVLPGGGARGAYQVGVIKALAELTPRNRNPFPVIVGSSVGAISAAFLAANATRFNEGVAKLVELWQNLHCRDVYRTDFVSVSLHGLHWVLSLTPIASLGLPNPRSLLDNDPLRQFLIDHTEFERISEAVKAGALKALCVTASSYDRGRAVTFFEGAPEIAEWSRARRDGVATRLTVDHLLASSALPLVFPAQRLGSEHYGDGSLRLTSPLSPAIHAGADKIIVITTRDRDIDPPTRPDEVQYPPLGTIGGSMLDIIFMDNVDADIERAQRIDHTLSLVAERRLGETSLRDIDVIALDPSEDIREIARRHAAEMPWTVRMLLRRLGVWGEDWRLPSYLMFEPGYCRALIELGYRDTLARSKELIAFISERSAAPK</sequence>
<reference evidence="7" key="1">
    <citation type="journal article" date="2011" name="J. Bacteriol.">
        <title>Genome sequences of eight morphologically diverse alphaproteobacteria.</title>
        <authorList>
            <consortium name="US DOE Joint Genome Institute"/>
            <person name="Brown P.J."/>
            <person name="Kysela D.T."/>
            <person name="Buechlein A."/>
            <person name="Hemmerich C."/>
            <person name="Brun Y.V."/>
        </authorList>
    </citation>
    <scope>NUCLEOTIDE SEQUENCE [LARGE SCALE GENOMIC DNA]</scope>
    <source>
        <strain evidence="7">ATCC 51888 / DSM 1869 / NCIB 11706 / TK 0415</strain>
    </source>
</reference>
<dbReference type="OrthoDB" id="9807112at2"/>
<dbReference type="Pfam" id="PF01734">
    <property type="entry name" value="Patatin"/>
    <property type="match status" value="1"/>
</dbReference>
<feature type="active site" description="Proton acceptor" evidence="4">
    <location>
        <position position="211"/>
    </location>
</feature>
<feature type="short sequence motif" description="GXSXG" evidence="4">
    <location>
        <begin position="46"/>
        <end position="50"/>
    </location>
</feature>
<comment type="caution">
    <text evidence="4">Lacks conserved residue(s) required for the propagation of feature annotation.</text>
</comment>
<evidence type="ECO:0000313" key="7">
    <source>
        <dbReference type="Proteomes" id="UP000002033"/>
    </source>
</evidence>
<dbReference type="HOGENOM" id="CLU_042893_0_0_5"/>
<keyword evidence="1 4" id="KW-0378">Hydrolase</keyword>
<evidence type="ECO:0000259" key="5">
    <source>
        <dbReference type="PROSITE" id="PS51635"/>
    </source>
</evidence>
<name>D8JTW4_HYPDA</name>
<dbReference type="PANTHER" id="PTHR14226:SF57">
    <property type="entry name" value="BLR7027 PROTEIN"/>
    <property type="match status" value="1"/>
</dbReference>
<accession>D8JTW4</accession>
<keyword evidence="2 4" id="KW-0442">Lipid degradation</keyword>
<dbReference type="InterPro" id="IPR002641">
    <property type="entry name" value="PNPLA_dom"/>
</dbReference>
<dbReference type="GO" id="GO:0016787">
    <property type="term" value="F:hydrolase activity"/>
    <property type="evidence" value="ECO:0007669"/>
    <property type="project" value="UniProtKB-UniRule"/>
</dbReference>
<evidence type="ECO:0000256" key="2">
    <source>
        <dbReference type="ARBA" id="ARBA00022963"/>
    </source>
</evidence>
<proteinExistence type="predicted"/>
<protein>
    <submittedName>
        <fullName evidence="6">Patatin</fullName>
    </submittedName>
</protein>
<evidence type="ECO:0000313" key="6">
    <source>
        <dbReference type="EMBL" id="ADJ24512.1"/>
    </source>
</evidence>